<organism evidence="1 2">
    <name type="scientific">Paracoccus rhizosphaerae</name>
    <dbReference type="NCBI Taxonomy" id="1133347"/>
    <lineage>
        <taxon>Bacteria</taxon>
        <taxon>Pseudomonadati</taxon>
        <taxon>Pseudomonadota</taxon>
        <taxon>Alphaproteobacteria</taxon>
        <taxon>Rhodobacterales</taxon>
        <taxon>Paracoccaceae</taxon>
        <taxon>Paracoccus</taxon>
    </lineage>
</organism>
<name>A0ABV6CQH1_9RHOB</name>
<comment type="caution">
    <text evidence="1">The sequence shown here is derived from an EMBL/GenBank/DDBJ whole genome shotgun (WGS) entry which is preliminary data.</text>
</comment>
<accession>A0ABV6CQH1</accession>
<reference evidence="1 2" key="1">
    <citation type="submission" date="2024-09" db="EMBL/GenBank/DDBJ databases">
        <authorList>
            <person name="Sun Q."/>
            <person name="Mori K."/>
        </authorList>
    </citation>
    <scope>NUCLEOTIDE SEQUENCE [LARGE SCALE GENOMIC DNA]</scope>
    <source>
        <strain evidence="1 2">CCM 7904</strain>
    </source>
</reference>
<gene>
    <name evidence="1" type="ORF">ACFFIZ_13100</name>
</gene>
<protein>
    <submittedName>
        <fullName evidence="1">Uncharacterized protein</fullName>
    </submittedName>
</protein>
<evidence type="ECO:0000313" key="2">
    <source>
        <dbReference type="Proteomes" id="UP001589795"/>
    </source>
</evidence>
<keyword evidence="2" id="KW-1185">Reference proteome</keyword>
<proteinExistence type="predicted"/>
<evidence type="ECO:0000313" key="1">
    <source>
        <dbReference type="EMBL" id="MFC0201218.1"/>
    </source>
</evidence>
<sequence>MYPNSRIGKSHFIVYSNGVEPFATNADNYCESALAAGFDTATHYTEAMLRETPFWAENRAILEQPRGAGYWLWKPYIILEKLRQVGQDDIVIYNDAGRYKAGSFHPFPSFPHAAAELTAMMPKRFILGSRLTWLIQGQYTKRDCFILADADTKEMRLAPQINACPALFMPSAEAFEFLETWLALARDPRMLTDQPDELGQPYPEFSDHRHDQAIASILLHKMKGHYFDLSEEGAFREAEDIRQRNRHVPRLPTHIGYLSLIAARTLEDDFFANRDLRAPSLHRLVRNVDPDEPVPQHAEVTPPSVLVGDFMALSSERPADMTPDHLRALASRNKITARKLHALNKIDLDPAPLLREAVRQTVSRIEDGSRIETIDDATRLSVRALHATIAARPEVETEVMAQLAWSLFDDDGRAIFKARFKRHNSVRGRAALTDFGKILIANDVLPVETEVADRDGDLPARILKELSAWLPTYVPDPQPVSPADRDKASVTG</sequence>
<dbReference type="RefSeq" id="WP_265507364.1">
    <property type="nucleotide sequence ID" value="NZ_JAOTBE010000030.1"/>
</dbReference>
<dbReference type="EMBL" id="JBHLWQ010000122">
    <property type="protein sequence ID" value="MFC0201218.1"/>
    <property type="molecule type" value="Genomic_DNA"/>
</dbReference>
<dbReference type="Proteomes" id="UP001589795">
    <property type="component" value="Unassembled WGS sequence"/>
</dbReference>